<sequence>MSDYRRRDSRDVRRESGHSKRSSGRGYRDADTFDTPDKVMPETLDYEGRGGHSNSRENGQRSSGRGHSKSRSRSRGRSNRQYRSRSRSPKDDHLALDRSERGYRDREEDYRRSRDRRRSLSRSTSPRHHRRRYSVSRSPSVERGRNRRSRNEIDDREQPNQAPIKKASSSRAYSNDNLSGKHSDLQDCTSENGNNIEELDEEAKMRLLMGIDGFDSTKGKKVPGTDISNAKINKKRQYRQYMNRSKGFNRALSPG</sequence>
<proteinExistence type="inferred from homology"/>
<feature type="compositionally biased region" description="Basic and acidic residues" evidence="8">
    <location>
        <begin position="26"/>
        <end position="59"/>
    </location>
</feature>
<dbReference type="GO" id="GO:0071011">
    <property type="term" value="C:precatalytic spliceosome"/>
    <property type="evidence" value="ECO:0007669"/>
    <property type="project" value="TreeGrafter"/>
</dbReference>
<feature type="compositionally biased region" description="Polar residues" evidence="8">
    <location>
        <begin position="186"/>
        <end position="195"/>
    </location>
</feature>
<dbReference type="InterPro" id="IPR013957">
    <property type="entry name" value="SNRNP27"/>
</dbReference>
<evidence type="ECO:0000313" key="11">
    <source>
        <dbReference type="Proteomes" id="UP000077115"/>
    </source>
</evidence>
<keyword evidence="5" id="KW-0507">mRNA processing</keyword>
<protein>
    <recommendedName>
        <fullName evidence="9">U4/U6.U5 small nuclear ribonucleoprotein 27kDa protein domain-containing protein</fullName>
    </recommendedName>
</protein>
<accession>A0A177WLE4</accession>
<feature type="compositionally biased region" description="Basic and acidic residues" evidence="8">
    <location>
        <begin position="88"/>
        <end position="112"/>
    </location>
</feature>
<dbReference type="EMBL" id="DS022304">
    <property type="protein sequence ID" value="OAJ40494.1"/>
    <property type="molecule type" value="Genomic_DNA"/>
</dbReference>
<evidence type="ECO:0000256" key="6">
    <source>
        <dbReference type="ARBA" id="ARBA00023187"/>
    </source>
</evidence>
<feature type="region of interest" description="Disordered" evidence="8">
    <location>
        <begin position="1"/>
        <end position="198"/>
    </location>
</feature>
<name>A0A177WLE4_BATDL</name>
<feature type="compositionally biased region" description="Basic residues" evidence="8">
    <location>
        <begin position="113"/>
        <end position="134"/>
    </location>
</feature>
<dbReference type="PANTHER" id="PTHR31077:SF1">
    <property type="entry name" value="U4_U6.U5 SMALL NUCLEAR RIBONUCLEOPROTEIN 27 KDA PROTEIN"/>
    <property type="match status" value="1"/>
</dbReference>
<evidence type="ECO:0000313" key="10">
    <source>
        <dbReference type="EMBL" id="OAJ40494.1"/>
    </source>
</evidence>
<feature type="compositionally biased region" description="Basic residues" evidence="8">
    <location>
        <begin position="64"/>
        <end position="87"/>
    </location>
</feature>
<dbReference type="OrthoDB" id="21368at2759"/>
<comment type="subcellular location">
    <subcellularLocation>
        <location evidence="2">Nucleus</location>
    </subcellularLocation>
</comment>
<organism evidence="10 11">
    <name type="scientific">Batrachochytrium dendrobatidis (strain JEL423)</name>
    <dbReference type="NCBI Taxonomy" id="403673"/>
    <lineage>
        <taxon>Eukaryota</taxon>
        <taxon>Fungi</taxon>
        <taxon>Fungi incertae sedis</taxon>
        <taxon>Chytridiomycota</taxon>
        <taxon>Chytridiomycota incertae sedis</taxon>
        <taxon>Chytridiomycetes</taxon>
        <taxon>Rhizophydiales</taxon>
        <taxon>Rhizophydiales incertae sedis</taxon>
        <taxon>Batrachochytrium</taxon>
    </lineage>
</organism>
<feature type="compositionally biased region" description="Polar residues" evidence="8">
    <location>
        <begin position="167"/>
        <end position="178"/>
    </location>
</feature>
<comment type="similarity">
    <text evidence="3">Belongs to the SNUT3 family.</text>
</comment>
<dbReference type="AlphaFoldDB" id="A0A177WLE4"/>
<evidence type="ECO:0000256" key="7">
    <source>
        <dbReference type="ARBA" id="ARBA00023242"/>
    </source>
</evidence>
<comment type="subunit">
    <text evidence="4">Part of a tri-snRNP complex.</text>
</comment>
<evidence type="ECO:0000256" key="8">
    <source>
        <dbReference type="SAM" id="MobiDB-lite"/>
    </source>
</evidence>
<feature type="compositionally biased region" description="Basic and acidic residues" evidence="8">
    <location>
        <begin position="140"/>
        <end position="158"/>
    </location>
</feature>
<evidence type="ECO:0000256" key="1">
    <source>
        <dbReference type="ARBA" id="ARBA00003632"/>
    </source>
</evidence>
<dbReference type="Pfam" id="PF08648">
    <property type="entry name" value="SNRNP27"/>
    <property type="match status" value="1"/>
</dbReference>
<dbReference type="eggNOG" id="KOG3263">
    <property type="taxonomic scope" value="Eukaryota"/>
</dbReference>
<evidence type="ECO:0000259" key="9">
    <source>
        <dbReference type="Pfam" id="PF08648"/>
    </source>
</evidence>
<reference evidence="10 11" key="1">
    <citation type="submission" date="2006-10" db="EMBL/GenBank/DDBJ databases">
        <title>The Genome Sequence of Batrachochytrium dendrobatidis JEL423.</title>
        <authorList>
            <consortium name="The Broad Institute Genome Sequencing Platform"/>
            <person name="Birren B."/>
            <person name="Lander E."/>
            <person name="Galagan J."/>
            <person name="Cuomo C."/>
            <person name="Devon K."/>
            <person name="Jaffe D."/>
            <person name="Butler J."/>
            <person name="Alvarez P."/>
            <person name="Gnerre S."/>
            <person name="Grabherr M."/>
            <person name="Kleber M."/>
            <person name="Mauceli E."/>
            <person name="Brockman W."/>
            <person name="Young S."/>
            <person name="LaButti K."/>
            <person name="Sykes S."/>
            <person name="DeCaprio D."/>
            <person name="Crawford M."/>
            <person name="Koehrsen M."/>
            <person name="Engels R."/>
            <person name="Montgomery P."/>
            <person name="Pearson M."/>
            <person name="Howarth C."/>
            <person name="Larson L."/>
            <person name="White J."/>
            <person name="O'Leary S."/>
            <person name="Kodira C."/>
            <person name="Zeng Q."/>
            <person name="Yandava C."/>
            <person name="Alvarado L."/>
            <person name="Longcore J."/>
            <person name="James T."/>
        </authorList>
    </citation>
    <scope>NUCLEOTIDE SEQUENCE [LARGE SCALE GENOMIC DNA]</scope>
    <source>
        <strain evidence="10 11">JEL423</strain>
    </source>
</reference>
<keyword evidence="7" id="KW-0539">Nucleus</keyword>
<evidence type="ECO:0000256" key="2">
    <source>
        <dbReference type="ARBA" id="ARBA00004123"/>
    </source>
</evidence>
<dbReference type="PANTHER" id="PTHR31077">
    <property type="entry name" value="U4/U6.U5 SMALL NUCLEAR RIBONUCLEOPROTEIN 27 KDA PROTEIN"/>
    <property type="match status" value="1"/>
</dbReference>
<gene>
    <name evidence="10" type="ORF">BDEG_24220</name>
</gene>
<evidence type="ECO:0000256" key="3">
    <source>
        <dbReference type="ARBA" id="ARBA00008218"/>
    </source>
</evidence>
<evidence type="ECO:0000256" key="4">
    <source>
        <dbReference type="ARBA" id="ARBA00011825"/>
    </source>
</evidence>
<reference evidence="10 11" key="2">
    <citation type="submission" date="2016-05" db="EMBL/GenBank/DDBJ databases">
        <title>Lineage-specific infection strategies underlie the spectrum of fungal disease in amphibians.</title>
        <authorList>
            <person name="Cuomo C.A."/>
            <person name="Farrer R.A."/>
            <person name="James T."/>
            <person name="Longcore J."/>
            <person name="Birren B."/>
        </authorList>
    </citation>
    <scope>NUCLEOTIDE SEQUENCE [LARGE SCALE GENOMIC DNA]</scope>
    <source>
        <strain evidence="10 11">JEL423</strain>
    </source>
</reference>
<evidence type="ECO:0000256" key="5">
    <source>
        <dbReference type="ARBA" id="ARBA00022664"/>
    </source>
</evidence>
<dbReference type="STRING" id="403673.A0A177WLE4"/>
<feature type="domain" description="U4/U6.U5 small nuclear ribonucleoprotein 27kDa protein" evidence="9">
    <location>
        <begin position="200"/>
        <end position="254"/>
    </location>
</feature>
<comment type="function">
    <text evidence="1">May play a role in mRNA splicing.</text>
</comment>
<keyword evidence="6" id="KW-0508">mRNA splicing</keyword>
<dbReference type="VEuPathDB" id="FungiDB:BDEG_24220"/>
<dbReference type="GO" id="GO:0008380">
    <property type="term" value="P:RNA splicing"/>
    <property type="evidence" value="ECO:0007669"/>
    <property type="project" value="UniProtKB-KW"/>
</dbReference>
<feature type="compositionally biased region" description="Basic and acidic residues" evidence="8">
    <location>
        <begin position="1"/>
        <end position="18"/>
    </location>
</feature>
<dbReference type="GO" id="GO:0006397">
    <property type="term" value="P:mRNA processing"/>
    <property type="evidence" value="ECO:0007669"/>
    <property type="project" value="UniProtKB-KW"/>
</dbReference>
<dbReference type="Proteomes" id="UP000077115">
    <property type="component" value="Unassembled WGS sequence"/>
</dbReference>